<dbReference type="OrthoDB" id="1873329at2759"/>
<dbReference type="GO" id="GO:0060320">
    <property type="term" value="P:rejection of self pollen"/>
    <property type="evidence" value="ECO:0007669"/>
    <property type="project" value="UniProtKB-KW"/>
</dbReference>
<feature type="chain" id="PRO_5033061492" description="HAT C-terminal dimerisation domain-containing protein" evidence="11">
    <location>
        <begin position="19"/>
        <end position="446"/>
    </location>
</feature>
<feature type="domain" description="HAT C-terminal dimerisation" evidence="12">
    <location>
        <begin position="329"/>
        <end position="382"/>
    </location>
</feature>
<reference evidence="13" key="1">
    <citation type="submission" date="2019-11" db="EMBL/GenBank/DDBJ databases">
        <authorList>
            <person name="Liu Y."/>
            <person name="Hou J."/>
            <person name="Li T.-Q."/>
            <person name="Guan C.-H."/>
            <person name="Wu X."/>
            <person name="Wu H.-Z."/>
            <person name="Ling F."/>
            <person name="Zhang R."/>
            <person name="Shi X.-G."/>
            <person name="Ren J.-P."/>
            <person name="Chen E.-F."/>
            <person name="Sun J.-M."/>
        </authorList>
    </citation>
    <scope>NUCLEOTIDE SEQUENCE</scope>
    <source>
        <strain evidence="13">Adult_tree_wgs_1</strain>
        <tissue evidence="13">Leaves</tissue>
    </source>
</reference>
<accession>A0A834LF38</accession>
<evidence type="ECO:0000256" key="4">
    <source>
        <dbReference type="ARBA" id="ARBA00022471"/>
    </source>
</evidence>
<keyword evidence="10" id="KW-0539">Nucleus</keyword>
<dbReference type="PANTHER" id="PTHR46481:SF10">
    <property type="entry name" value="ZINC FINGER BED DOMAIN-CONTAINING PROTEIN 39"/>
    <property type="match status" value="1"/>
</dbReference>
<evidence type="ECO:0000256" key="6">
    <source>
        <dbReference type="ARBA" id="ARBA00022723"/>
    </source>
</evidence>
<dbReference type="AlphaFoldDB" id="A0A834LF38"/>
<evidence type="ECO:0000256" key="3">
    <source>
        <dbReference type="ARBA" id="ARBA00005581"/>
    </source>
</evidence>
<evidence type="ECO:0000259" key="12">
    <source>
        <dbReference type="Pfam" id="PF05699"/>
    </source>
</evidence>
<protein>
    <recommendedName>
        <fullName evidence="12">HAT C-terminal dimerisation domain-containing protein</fullName>
    </recommendedName>
</protein>
<dbReference type="SUPFAM" id="SSF53098">
    <property type="entry name" value="Ribonuclease H-like"/>
    <property type="match status" value="1"/>
</dbReference>
<name>A0A834LF38_RHOSS</name>
<evidence type="ECO:0000313" key="13">
    <source>
        <dbReference type="EMBL" id="KAF7132423.1"/>
    </source>
</evidence>
<evidence type="ECO:0000256" key="10">
    <source>
        <dbReference type="ARBA" id="ARBA00023242"/>
    </source>
</evidence>
<keyword evidence="7 11" id="KW-0732">Signal</keyword>
<dbReference type="GO" id="GO:0046983">
    <property type="term" value="F:protein dimerization activity"/>
    <property type="evidence" value="ECO:0007669"/>
    <property type="project" value="InterPro"/>
</dbReference>
<keyword evidence="9" id="KW-0862">Zinc</keyword>
<comment type="caution">
    <text evidence="13">The sequence shown here is derived from an EMBL/GenBank/DDBJ whole genome shotgun (WGS) entry which is preliminary data.</text>
</comment>
<keyword evidence="5" id="KW-0964">Secreted</keyword>
<keyword evidence="4" id="KW-0713">Self-incompatibility</keyword>
<keyword evidence="14" id="KW-1185">Reference proteome</keyword>
<dbReference type="InterPro" id="IPR052035">
    <property type="entry name" value="ZnF_BED_domain_contain"/>
</dbReference>
<dbReference type="PANTHER" id="PTHR46481">
    <property type="entry name" value="ZINC FINGER BED DOMAIN-CONTAINING PROTEIN 4"/>
    <property type="match status" value="1"/>
</dbReference>
<dbReference type="Proteomes" id="UP000626092">
    <property type="component" value="Unassembled WGS sequence"/>
</dbReference>
<organism evidence="13 14">
    <name type="scientific">Rhododendron simsii</name>
    <name type="common">Sims's rhododendron</name>
    <dbReference type="NCBI Taxonomy" id="118357"/>
    <lineage>
        <taxon>Eukaryota</taxon>
        <taxon>Viridiplantae</taxon>
        <taxon>Streptophyta</taxon>
        <taxon>Embryophyta</taxon>
        <taxon>Tracheophyta</taxon>
        <taxon>Spermatophyta</taxon>
        <taxon>Magnoliopsida</taxon>
        <taxon>eudicotyledons</taxon>
        <taxon>Gunneridae</taxon>
        <taxon>Pentapetalae</taxon>
        <taxon>asterids</taxon>
        <taxon>Ericales</taxon>
        <taxon>Ericaceae</taxon>
        <taxon>Ericoideae</taxon>
        <taxon>Rhodoreae</taxon>
        <taxon>Rhododendron</taxon>
    </lineage>
</organism>
<comment type="similarity">
    <text evidence="3">Belongs to the plant self-incompatibility (S1) protein family.</text>
</comment>
<dbReference type="Pfam" id="PF05699">
    <property type="entry name" value="Dimer_Tnp_hAT"/>
    <property type="match status" value="1"/>
</dbReference>
<comment type="subcellular location">
    <subcellularLocation>
        <location evidence="1">Nucleus</location>
    </subcellularLocation>
    <subcellularLocation>
        <location evidence="2">Secreted</location>
    </subcellularLocation>
</comment>
<proteinExistence type="inferred from homology"/>
<dbReference type="GO" id="GO:0008270">
    <property type="term" value="F:zinc ion binding"/>
    <property type="evidence" value="ECO:0007669"/>
    <property type="project" value="UniProtKB-KW"/>
</dbReference>
<dbReference type="GO" id="GO:0005576">
    <property type="term" value="C:extracellular region"/>
    <property type="evidence" value="ECO:0007669"/>
    <property type="project" value="UniProtKB-SubCell"/>
</dbReference>
<dbReference type="EMBL" id="WJXA01000009">
    <property type="protein sequence ID" value="KAF7132423.1"/>
    <property type="molecule type" value="Genomic_DNA"/>
</dbReference>
<dbReference type="Pfam" id="PF05938">
    <property type="entry name" value="Self-incomp_S1"/>
    <property type="match status" value="1"/>
</dbReference>
<feature type="signal peptide" evidence="11">
    <location>
        <begin position="1"/>
        <end position="18"/>
    </location>
</feature>
<sequence>MSRVFLALVVVIFHLVYATSGQITIHVISNVPDKPTGHLQVHCKSGDDDLKMRTLNDGGEFNWTFFDNIIQTTLFFCHFYWGSKDRVFDVFNRKIVKKKILAFKKIEYPHDGETLFRFIKDLILEWNIDKKLFSMVVDNATSNDVMVRLLKSWVKEKSLLCSNGALFHVRCSAHILNLIVQDGLKVIASLVSKIRDSVRYLKRSFSKKQKFDLSVSQLKLNGLKKVPMDVPTRWNYTYEMLEAALPLRDAFACLDKNYDHNPSDEEWEIATILFDEYDSGGGVLEGSSSSRSHAVMGSSKRNLDGFQEWYKKAHASSIHAFQKSEMDQYLEEIVMARDILAVPPTIVASEAAFSVEGRVIDESHASLHPDIVEALIIANDWIKSPKKMSKYHDYRVCVRIANATILMDSLLLIKVLRKDIKPDECLCNSADAVTLIVLLLYFVFDT</sequence>
<evidence type="ECO:0000313" key="14">
    <source>
        <dbReference type="Proteomes" id="UP000626092"/>
    </source>
</evidence>
<evidence type="ECO:0000256" key="2">
    <source>
        <dbReference type="ARBA" id="ARBA00004613"/>
    </source>
</evidence>
<dbReference type="GO" id="GO:0005634">
    <property type="term" value="C:nucleus"/>
    <property type="evidence" value="ECO:0007669"/>
    <property type="project" value="UniProtKB-SubCell"/>
</dbReference>
<evidence type="ECO:0000256" key="8">
    <source>
        <dbReference type="ARBA" id="ARBA00022771"/>
    </source>
</evidence>
<dbReference type="InterPro" id="IPR010264">
    <property type="entry name" value="Self-incomp_S1"/>
</dbReference>
<keyword evidence="8" id="KW-0863">Zinc-finger</keyword>
<dbReference type="InterPro" id="IPR008906">
    <property type="entry name" value="HATC_C_dom"/>
</dbReference>
<evidence type="ECO:0000256" key="7">
    <source>
        <dbReference type="ARBA" id="ARBA00022729"/>
    </source>
</evidence>
<dbReference type="InterPro" id="IPR012337">
    <property type="entry name" value="RNaseH-like_sf"/>
</dbReference>
<evidence type="ECO:0000256" key="1">
    <source>
        <dbReference type="ARBA" id="ARBA00004123"/>
    </source>
</evidence>
<evidence type="ECO:0000256" key="11">
    <source>
        <dbReference type="SAM" id="SignalP"/>
    </source>
</evidence>
<evidence type="ECO:0000256" key="5">
    <source>
        <dbReference type="ARBA" id="ARBA00022525"/>
    </source>
</evidence>
<evidence type="ECO:0000256" key="9">
    <source>
        <dbReference type="ARBA" id="ARBA00022833"/>
    </source>
</evidence>
<gene>
    <name evidence="13" type="ORF">RHSIM_Rhsim09G0055400</name>
</gene>
<keyword evidence="6" id="KW-0479">Metal-binding</keyword>